<comment type="similarity">
    <text evidence="3">Belongs to the Nudix hydrolase family.</text>
</comment>
<comment type="caution">
    <text evidence="5">The sequence shown here is derived from an EMBL/GenBank/DDBJ whole genome shotgun (WGS) entry which is preliminary data.</text>
</comment>
<keyword evidence="2 3" id="KW-0378">Hydrolase</keyword>
<dbReference type="SUPFAM" id="SSF55811">
    <property type="entry name" value="Nudix"/>
    <property type="match status" value="1"/>
</dbReference>
<dbReference type="Gene3D" id="3.90.79.10">
    <property type="entry name" value="Nucleoside Triphosphate Pyrophosphohydrolase"/>
    <property type="match status" value="1"/>
</dbReference>
<comment type="cofactor">
    <cofactor evidence="1">
        <name>Mg(2+)</name>
        <dbReference type="ChEBI" id="CHEBI:18420"/>
    </cofactor>
</comment>
<dbReference type="EMBL" id="LCRM01000003">
    <property type="protein sequence ID" value="KKW37136.1"/>
    <property type="molecule type" value="Genomic_DNA"/>
</dbReference>
<dbReference type="PANTHER" id="PTHR43046:SF2">
    <property type="entry name" value="8-OXO-DGTP DIPHOSPHATASE-RELATED"/>
    <property type="match status" value="1"/>
</dbReference>
<dbReference type="PRINTS" id="PR00502">
    <property type="entry name" value="NUDIXFAMILY"/>
</dbReference>
<proteinExistence type="inferred from homology"/>
<evidence type="ECO:0000256" key="1">
    <source>
        <dbReference type="ARBA" id="ARBA00001946"/>
    </source>
</evidence>
<dbReference type="PROSITE" id="PS51462">
    <property type="entry name" value="NUDIX"/>
    <property type="match status" value="1"/>
</dbReference>
<accession>A0A0G1Y1Q5</accession>
<dbReference type="GO" id="GO:0016787">
    <property type="term" value="F:hydrolase activity"/>
    <property type="evidence" value="ECO:0007669"/>
    <property type="project" value="UniProtKB-KW"/>
</dbReference>
<dbReference type="InterPro" id="IPR000086">
    <property type="entry name" value="NUDIX_hydrolase_dom"/>
</dbReference>
<evidence type="ECO:0000313" key="5">
    <source>
        <dbReference type="EMBL" id="KKW37136.1"/>
    </source>
</evidence>
<evidence type="ECO:0000256" key="2">
    <source>
        <dbReference type="ARBA" id="ARBA00022801"/>
    </source>
</evidence>
<dbReference type="InterPro" id="IPR015797">
    <property type="entry name" value="NUDIX_hydrolase-like_dom_sf"/>
</dbReference>
<dbReference type="AlphaFoldDB" id="A0A0G1Y1Q5"/>
<dbReference type="Pfam" id="PF00293">
    <property type="entry name" value="NUDIX"/>
    <property type="match status" value="1"/>
</dbReference>
<dbReference type="PANTHER" id="PTHR43046">
    <property type="entry name" value="GDP-MANNOSE MANNOSYL HYDROLASE"/>
    <property type="match status" value="1"/>
</dbReference>
<protein>
    <submittedName>
        <fullName evidence="5">MutT/nudix family phosphohydrolase</fullName>
    </submittedName>
</protein>
<dbReference type="PROSITE" id="PS00893">
    <property type="entry name" value="NUDIX_BOX"/>
    <property type="match status" value="1"/>
</dbReference>
<feature type="domain" description="Nudix hydrolase" evidence="4">
    <location>
        <begin position="1"/>
        <end position="127"/>
    </location>
</feature>
<sequence>MRASAVLIKDGNILLMHRTKIDRDYFVLPGGSLENGESLEEAVVREAKEETGFDVEIKEKLGEIYDERNERRHHLFRVEILGGELGLGSPEKERNCKENGYGLEWHALDHLPSPLYPDHVERLFLNA</sequence>
<evidence type="ECO:0000256" key="3">
    <source>
        <dbReference type="RuleBase" id="RU003476"/>
    </source>
</evidence>
<dbReference type="Proteomes" id="UP000034290">
    <property type="component" value="Unassembled WGS sequence"/>
</dbReference>
<reference evidence="5 6" key="1">
    <citation type="journal article" date="2015" name="Nature">
        <title>rRNA introns, odd ribosomes, and small enigmatic genomes across a large radiation of phyla.</title>
        <authorList>
            <person name="Brown C.T."/>
            <person name="Hug L.A."/>
            <person name="Thomas B.C."/>
            <person name="Sharon I."/>
            <person name="Castelle C.J."/>
            <person name="Singh A."/>
            <person name="Wilkins M.J."/>
            <person name="Williams K.H."/>
            <person name="Banfield J.F."/>
        </authorList>
    </citation>
    <scope>NUCLEOTIDE SEQUENCE [LARGE SCALE GENOMIC DNA]</scope>
</reference>
<evidence type="ECO:0000313" key="6">
    <source>
        <dbReference type="Proteomes" id="UP000034290"/>
    </source>
</evidence>
<dbReference type="InterPro" id="IPR020084">
    <property type="entry name" value="NUDIX_hydrolase_CS"/>
</dbReference>
<evidence type="ECO:0000259" key="4">
    <source>
        <dbReference type="PROSITE" id="PS51462"/>
    </source>
</evidence>
<name>A0A0G1Y1Q5_9BACT</name>
<organism evidence="5 6">
    <name type="scientific">Candidatus Giovannonibacteria bacterium GW2011_GWA2_53_7</name>
    <dbReference type="NCBI Taxonomy" id="1618650"/>
    <lineage>
        <taxon>Bacteria</taxon>
        <taxon>Candidatus Giovannoniibacteriota</taxon>
    </lineage>
</organism>
<dbReference type="InterPro" id="IPR020476">
    <property type="entry name" value="Nudix_hydrolase"/>
</dbReference>
<gene>
    <name evidence="5" type="ORF">UY81_C0003G0016</name>
</gene>